<keyword evidence="8" id="KW-1185">Reference proteome</keyword>
<evidence type="ECO:0000256" key="3">
    <source>
        <dbReference type="ARBA" id="ARBA00022989"/>
    </source>
</evidence>
<dbReference type="Pfam" id="PF00528">
    <property type="entry name" value="BPD_transp_1"/>
    <property type="match status" value="1"/>
</dbReference>
<feature type="transmembrane region" description="Helical" evidence="5">
    <location>
        <begin position="73"/>
        <end position="99"/>
    </location>
</feature>
<dbReference type="PANTHER" id="PTHR43759:SF1">
    <property type="entry name" value="GLUCOSE IMPORT SYSTEM PERMEASE PROTEIN GLCT"/>
    <property type="match status" value="1"/>
</dbReference>
<dbReference type="GO" id="GO:0005886">
    <property type="term" value="C:plasma membrane"/>
    <property type="evidence" value="ECO:0007669"/>
    <property type="project" value="UniProtKB-SubCell"/>
</dbReference>
<dbReference type="EMBL" id="VLLL01000007">
    <property type="protein sequence ID" value="TWJ10829.1"/>
    <property type="molecule type" value="Genomic_DNA"/>
</dbReference>
<evidence type="ECO:0000313" key="8">
    <source>
        <dbReference type="Proteomes" id="UP000321617"/>
    </source>
</evidence>
<dbReference type="InterPro" id="IPR000515">
    <property type="entry name" value="MetI-like"/>
</dbReference>
<evidence type="ECO:0000313" key="7">
    <source>
        <dbReference type="EMBL" id="TWJ10829.1"/>
    </source>
</evidence>
<keyword evidence="5" id="KW-0813">Transport</keyword>
<feature type="transmembrane region" description="Helical" evidence="5">
    <location>
        <begin position="153"/>
        <end position="182"/>
    </location>
</feature>
<dbReference type="Gene3D" id="1.10.3720.10">
    <property type="entry name" value="MetI-like"/>
    <property type="match status" value="1"/>
</dbReference>
<dbReference type="AlphaFoldDB" id="A0A562UYZ2"/>
<evidence type="ECO:0000256" key="1">
    <source>
        <dbReference type="ARBA" id="ARBA00004141"/>
    </source>
</evidence>
<feature type="transmembrane region" description="Helical" evidence="5">
    <location>
        <begin position="14"/>
        <end position="35"/>
    </location>
</feature>
<evidence type="ECO:0000259" key="6">
    <source>
        <dbReference type="PROSITE" id="PS50928"/>
    </source>
</evidence>
<accession>A0A562UYZ2</accession>
<keyword evidence="3 5" id="KW-1133">Transmembrane helix</keyword>
<feature type="transmembrane region" description="Helical" evidence="5">
    <location>
        <begin position="265"/>
        <end position="285"/>
    </location>
</feature>
<dbReference type="PANTHER" id="PTHR43759">
    <property type="entry name" value="TREHALOSE TRANSPORT SYSTEM PERMEASE PROTEIN SUGA"/>
    <property type="match status" value="1"/>
</dbReference>
<protein>
    <submittedName>
        <fullName evidence="7">Carbohydrate ABC transporter membrane protein 1, CUT1 family (TC 3.A.1.1.-)</fullName>
    </submittedName>
</protein>
<sequence>MTAKGDVKSAERRLGWLLCAPAVVFMLLVAAYPIAYSVMLSFKRYDLRFPDEQGWVGFENYATVLTNQFWWDAFFVTVFITVVSVAIELVLGMGLAVVMHRTLVGRGLIRTVVLIPYGIVTVVAAFGWFYAWTPGTGWLAGMLPEGSAPLTEHWPALFIIILAEVWKTTPFMALLLLAGLALVPDELHRAAAMDGAGRWKRFVRITLPLMRPAIAVALLFRTLDAFRIYDNIYILTNGAQDTGSVSILTYTNLVSGLNLGIGSTMSVLIFITVAIIAFVFVKLLNTGAPGSGGRR</sequence>
<keyword evidence="2 5" id="KW-0812">Transmembrane</keyword>
<comment type="subcellular location">
    <subcellularLocation>
        <location evidence="5">Cell membrane</location>
        <topology evidence="5">Multi-pass membrane protein</topology>
    </subcellularLocation>
    <subcellularLocation>
        <location evidence="1">Membrane</location>
        <topology evidence="1">Multi-pass membrane protein</topology>
    </subcellularLocation>
</comment>
<gene>
    <name evidence="7" type="ORF">LX16_4253</name>
</gene>
<feature type="transmembrane region" description="Helical" evidence="5">
    <location>
        <begin position="111"/>
        <end position="133"/>
    </location>
</feature>
<dbReference type="InterPro" id="IPR052730">
    <property type="entry name" value="Sugar_ABC_transporter"/>
</dbReference>
<proteinExistence type="inferred from homology"/>
<name>A0A562UYZ2_9ACTN</name>
<dbReference type="GO" id="GO:0055085">
    <property type="term" value="P:transmembrane transport"/>
    <property type="evidence" value="ECO:0007669"/>
    <property type="project" value="InterPro"/>
</dbReference>
<dbReference type="PROSITE" id="PS50928">
    <property type="entry name" value="ABC_TM1"/>
    <property type="match status" value="1"/>
</dbReference>
<evidence type="ECO:0000256" key="5">
    <source>
        <dbReference type="RuleBase" id="RU363032"/>
    </source>
</evidence>
<organism evidence="7 8">
    <name type="scientific">Stackebrandtia albiflava</name>
    <dbReference type="NCBI Taxonomy" id="406432"/>
    <lineage>
        <taxon>Bacteria</taxon>
        <taxon>Bacillati</taxon>
        <taxon>Actinomycetota</taxon>
        <taxon>Actinomycetes</taxon>
        <taxon>Glycomycetales</taxon>
        <taxon>Glycomycetaceae</taxon>
        <taxon>Stackebrandtia</taxon>
    </lineage>
</organism>
<evidence type="ECO:0000256" key="4">
    <source>
        <dbReference type="ARBA" id="ARBA00023136"/>
    </source>
</evidence>
<keyword evidence="4 5" id="KW-0472">Membrane</keyword>
<reference evidence="7 8" key="1">
    <citation type="journal article" date="2013" name="Stand. Genomic Sci.">
        <title>Genomic Encyclopedia of Type Strains, Phase I: The one thousand microbial genomes (KMG-I) project.</title>
        <authorList>
            <person name="Kyrpides N.C."/>
            <person name="Woyke T."/>
            <person name="Eisen J.A."/>
            <person name="Garrity G."/>
            <person name="Lilburn T.G."/>
            <person name="Beck B.J."/>
            <person name="Whitman W.B."/>
            <person name="Hugenholtz P."/>
            <person name="Klenk H.P."/>
        </authorList>
    </citation>
    <scope>NUCLEOTIDE SEQUENCE [LARGE SCALE GENOMIC DNA]</scope>
    <source>
        <strain evidence="7 8">DSM 45044</strain>
    </source>
</reference>
<comment type="caution">
    <text evidence="7">The sequence shown here is derived from an EMBL/GenBank/DDBJ whole genome shotgun (WGS) entry which is preliminary data.</text>
</comment>
<feature type="domain" description="ABC transmembrane type-1" evidence="6">
    <location>
        <begin position="74"/>
        <end position="280"/>
    </location>
</feature>
<comment type="similarity">
    <text evidence="5">Belongs to the binding-protein-dependent transport system permease family.</text>
</comment>
<dbReference type="Proteomes" id="UP000321617">
    <property type="component" value="Unassembled WGS sequence"/>
</dbReference>
<evidence type="ECO:0000256" key="2">
    <source>
        <dbReference type="ARBA" id="ARBA00022692"/>
    </source>
</evidence>
<dbReference type="CDD" id="cd06261">
    <property type="entry name" value="TM_PBP2"/>
    <property type="match status" value="1"/>
</dbReference>
<dbReference type="SUPFAM" id="SSF161098">
    <property type="entry name" value="MetI-like"/>
    <property type="match status" value="1"/>
</dbReference>
<feature type="transmembrane region" description="Helical" evidence="5">
    <location>
        <begin position="202"/>
        <end position="220"/>
    </location>
</feature>
<dbReference type="InterPro" id="IPR035906">
    <property type="entry name" value="MetI-like_sf"/>
</dbReference>